<evidence type="ECO:0000313" key="1">
    <source>
        <dbReference type="EMBL" id="CAK77065.1"/>
    </source>
</evidence>
<evidence type="ECO:0000313" key="2">
    <source>
        <dbReference type="Proteomes" id="UP000000600"/>
    </source>
</evidence>
<dbReference type="InParanoid" id="A0D1Z8"/>
<name>A0D1Z8_PARTE</name>
<dbReference type="OMA" id="LPMENYQ"/>
<organism evidence="1 2">
    <name type="scientific">Paramecium tetraurelia</name>
    <dbReference type="NCBI Taxonomy" id="5888"/>
    <lineage>
        <taxon>Eukaryota</taxon>
        <taxon>Sar</taxon>
        <taxon>Alveolata</taxon>
        <taxon>Ciliophora</taxon>
        <taxon>Intramacronucleata</taxon>
        <taxon>Oligohymenophorea</taxon>
        <taxon>Peniculida</taxon>
        <taxon>Parameciidae</taxon>
        <taxon>Paramecium</taxon>
    </lineage>
</organism>
<proteinExistence type="predicted"/>
<protein>
    <submittedName>
        <fullName evidence="1">Uncharacterized protein</fullName>
    </submittedName>
</protein>
<dbReference type="AlphaFoldDB" id="A0D1Z8"/>
<accession>A0D1Z8</accession>
<dbReference type="EMBL" id="CT868263">
    <property type="protein sequence ID" value="CAK77065.1"/>
    <property type="molecule type" value="Genomic_DNA"/>
</dbReference>
<dbReference type="GeneID" id="5030246"/>
<gene>
    <name evidence="1" type="ORF">GSPATT00012571001</name>
</gene>
<sequence>MNQSLFSFNLKALLPMENYQLILNEQTRMNKYIHSQNTIQIKELDLEQMTRRKSCHCGQCGAQSQFQFKTMNIPLKVREIPKEQEFNIPELIITKPESRMSTFYKKSSFKNLQILESKDQPNNTQLSLNIHGLKRAYNRQNTLLKLITDGQERSKRRDSSGLFSSSEFQSLNSLKSLNITTSPTHSFLQNQKNSIQPKSPLSLFSPKRRHKQIDNKFLSATNKRNYNTYMINSNKQLLIKPLKLQTSLSTLGSSFPKLNNKKYDYKQNTN</sequence>
<dbReference type="Proteomes" id="UP000000600">
    <property type="component" value="Unassembled WGS sequence"/>
</dbReference>
<dbReference type="RefSeq" id="XP_001444462.1">
    <property type="nucleotide sequence ID" value="XM_001444425.1"/>
</dbReference>
<keyword evidence="2" id="KW-1185">Reference proteome</keyword>
<dbReference type="OrthoDB" id="306319at2759"/>
<dbReference type="HOGENOM" id="CLU_1071395_0_0_1"/>
<dbReference type="KEGG" id="ptm:GSPATT00012571001"/>
<reference evidence="1 2" key="1">
    <citation type="journal article" date="2006" name="Nature">
        <title>Global trends of whole-genome duplications revealed by the ciliate Paramecium tetraurelia.</title>
        <authorList>
            <consortium name="Genoscope"/>
            <person name="Aury J.-M."/>
            <person name="Jaillon O."/>
            <person name="Duret L."/>
            <person name="Noel B."/>
            <person name="Jubin C."/>
            <person name="Porcel B.M."/>
            <person name="Segurens B."/>
            <person name="Daubin V."/>
            <person name="Anthouard V."/>
            <person name="Aiach N."/>
            <person name="Arnaiz O."/>
            <person name="Billaut A."/>
            <person name="Beisson J."/>
            <person name="Blanc I."/>
            <person name="Bouhouche K."/>
            <person name="Camara F."/>
            <person name="Duharcourt S."/>
            <person name="Guigo R."/>
            <person name="Gogendeau D."/>
            <person name="Katinka M."/>
            <person name="Keller A.-M."/>
            <person name="Kissmehl R."/>
            <person name="Klotz C."/>
            <person name="Koll F."/>
            <person name="Le Moue A."/>
            <person name="Lepere C."/>
            <person name="Malinsky S."/>
            <person name="Nowacki M."/>
            <person name="Nowak J.K."/>
            <person name="Plattner H."/>
            <person name="Poulain J."/>
            <person name="Ruiz F."/>
            <person name="Serrano V."/>
            <person name="Zagulski M."/>
            <person name="Dessen P."/>
            <person name="Betermier M."/>
            <person name="Weissenbach J."/>
            <person name="Scarpelli C."/>
            <person name="Schachter V."/>
            <person name="Sperling L."/>
            <person name="Meyer E."/>
            <person name="Cohen J."/>
            <person name="Wincker P."/>
        </authorList>
    </citation>
    <scope>NUCLEOTIDE SEQUENCE [LARGE SCALE GENOMIC DNA]</scope>
    <source>
        <strain evidence="1 2">Stock d4-2</strain>
    </source>
</reference>